<feature type="transmembrane region" description="Helical" evidence="10">
    <location>
        <begin position="428"/>
        <end position="446"/>
    </location>
</feature>
<keyword evidence="4" id="KW-0813">Transport</keyword>
<evidence type="ECO:0000256" key="7">
    <source>
        <dbReference type="ARBA" id="ARBA00022989"/>
    </source>
</evidence>
<evidence type="ECO:0000256" key="1">
    <source>
        <dbReference type="ARBA" id="ARBA00004651"/>
    </source>
</evidence>
<feature type="transmembrane region" description="Helical" evidence="10">
    <location>
        <begin position="137"/>
        <end position="159"/>
    </location>
</feature>
<keyword evidence="6 10" id="KW-0812">Transmembrane</keyword>
<evidence type="ECO:0000256" key="4">
    <source>
        <dbReference type="ARBA" id="ARBA00022448"/>
    </source>
</evidence>
<sequence>MDKIQELEQKPIGKLLIQYSVPTVLSLLINSLYIVIDRMFIGNISEVGTLALTGIGLTMPITTIVVALSALISMGASSNISIKLGEGNKEEAENFAGNALSLSIVLGLLVTSLYMIFQNSILGWLGINGEVLSYTKDFITIIMAGTVFNMLGFCLPFIVRSDGNPIFSSAITITGCILNILLDALFIYVFHMGIKGAAIATVIAQFTTVILGLYYFMKLKNTLILKKINFKLHISIVKAIFLIGLVPFSNQLSVSVAQIVSNYSLNLYGGELAIGAMTVLNSITILFLMPVYGIAQGFQPIIGYNYAKKNYGRTLKTLALAVLFSTGFLAVSAIIMQLFPKFTVSLFTQNPELVNISINGLKKYTVLIFLISIPTFGSGFMMLTGKPKTAVLLSISRQSVILALTIFFLPKVIGQDGLWFAQPITDLLSSIITIILFIKGYSDILYKKKHQQRYKKDNIQDTLVK</sequence>
<feature type="transmembrane region" description="Helical" evidence="10">
    <location>
        <begin position="166"/>
        <end position="190"/>
    </location>
</feature>
<feature type="transmembrane region" description="Helical" evidence="10">
    <location>
        <begin position="95"/>
        <end position="117"/>
    </location>
</feature>
<feature type="transmembrane region" description="Helical" evidence="10">
    <location>
        <begin position="48"/>
        <end position="74"/>
    </location>
</feature>
<dbReference type="InterPro" id="IPR045070">
    <property type="entry name" value="MATE_MepA-like"/>
</dbReference>
<dbReference type="PIRSF" id="PIRSF006603">
    <property type="entry name" value="DinF"/>
    <property type="match status" value="1"/>
</dbReference>
<dbReference type="GO" id="GO:0042910">
    <property type="term" value="F:xenobiotic transmembrane transporter activity"/>
    <property type="evidence" value="ECO:0007669"/>
    <property type="project" value="InterPro"/>
</dbReference>
<evidence type="ECO:0000313" key="11">
    <source>
        <dbReference type="EMBL" id="MBC2477473.1"/>
    </source>
</evidence>
<feature type="transmembrane region" description="Helical" evidence="10">
    <location>
        <begin position="315"/>
        <end position="339"/>
    </location>
</feature>
<comment type="caution">
    <text evidence="11">The sequence shown here is derived from an EMBL/GenBank/DDBJ whole genome shotgun (WGS) entry which is preliminary data.</text>
</comment>
<evidence type="ECO:0000256" key="9">
    <source>
        <dbReference type="ARBA" id="ARBA00023251"/>
    </source>
</evidence>
<feature type="transmembrane region" description="Helical" evidence="10">
    <location>
        <begin position="236"/>
        <end position="260"/>
    </location>
</feature>
<evidence type="ECO:0000256" key="2">
    <source>
        <dbReference type="ARBA" id="ARBA00008417"/>
    </source>
</evidence>
<keyword evidence="8 10" id="KW-0472">Membrane</keyword>
<proteinExistence type="inferred from homology"/>
<reference evidence="11" key="2">
    <citation type="journal article" date="2022" name="Nat. Biotechnol.">
        <title>Carbon-negative production of acetone and isopropanol by gas fermentation at industrial pilot scale.</title>
        <authorList>
            <person name="Liew F.E."/>
            <person name="Nogle R."/>
            <person name="Abdalla T."/>
            <person name="Rasor B.J."/>
            <person name="Canter C."/>
            <person name="Jensen R.O."/>
            <person name="Wang L."/>
            <person name="Strutz J."/>
            <person name="Chirania P."/>
            <person name="De Tissera S."/>
            <person name="Mueller A.P."/>
            <person name="Ruan Z."/>
            <person name="Gao A."/>
            <person name="Tran L."/>
            <person name="Engle N.L."/>
            <person name="Bromley J.C."/>
            <person name="Daniell J."/>
            <person name="Conrado R."/>
            <person name="Tschaplinski T.J."/>
            <person name="Giannone R.J."/>
            <person name="Hettich R.L."/>
            <person name="Karim A.S."/>
            <person name="Simpson S.D."/>
            <person name="Brown S.D."/>
            <person name="Leang C."/>
            <person name="Jewett M.C."/>
            <person name="Kopke M."/>
        </authorList>
    </citation>
    <scope>NUCLEOTIDE SEQUENCE</scope>
    <source>
        <strain evidence="11">DJ015</strain>
    </source>
</reference>
<feature type="transmembrane region" description="Helical" evidence="10">
    <location>
        <begin position="196"/>
        <end position="216"/>
    </location>
</feature>
<dbReference type="GO" id="GO:0005886">
    <property type="term" value="C:plasma membrane"/>
    <property type="evidence" value="ECO:0007669"/>
    <property type="project" value="UniProtKB-SubCell"/>
</dbReference>
<dbReference type="NCBIfam" id="TIGR00797">
    <property type="entry name" value="matE"/>
    <property type="match status" value="1"/>
</dbReference>
<comment type="similarity">
    <text evidence="2">Belongs to the multi antimicrobial extrusion (MATE) (TC 2.A.66.1) family. MepA subfamily.</text>
</comment>
<dbReference type="EMBL" id="JABAGV010000096">
    <property type="protein sequence ID" value="MBC2477473.1"/>
    <property type="molecule type" value="Genomic_DNA"/>
</dbReference>
<organism evidence="11 12">
    <name type="scientific">Clostridium beijerinckii</name>
    <name type="common">Clostridium MP</name>
    <dbReference type="NCBI Taxonomy" id="1520"/>
    <lineage>
        <taxon>Bacteria</taxon>
        <taxon>Bacillati</taxon>
        <taxon>Bacillota</taxon>
        <taxon>Clostridia</taxon>
        <taxon>Eubacteriales</taxon>
        <taxon>Clostridiaceae</taxon>
        <taxon>Clostridium</taxon>
    </lineage>
</organism>
<evidence type="ECO:0000256" key="6">
    <source>
        <dbReference type="ARBA" id="ARBA00022692"/>
    </source>
</evidence>
<dbReference type="AlphaFoldDB" id="A0AAW3WGE9"/>
<dbReference type="InterPro" id="IPR002528">
    <property type="entry name" value="MATE_fam"/>
</dbReference>
<protein>
    <recommendedName>
        <fullName evidence="3">Multidrug export protein MepA</fullName>
    </recommendedName>
</protein>
<evidence type="ECO:0000256" key="10">
    <source>
        <dbReference type="SAM" id="Phobius"/>
    </source>
</evidence>
<feature type="transmembrane region" description="Helical" evidence="10">
    <location>
        <begin position="12"/>
        <end position="36"/>
    </location>
</feature>
<dbReference type="PANTHER" id="PTHR43823:SF3">
    <property type="entry name" value="MULTIDRUG EXPORT PROTEIN MEPA"/>
    <property type="match status" value="1"/>
</dbReference>
<dbReference type="Proteomes" id="UP001194098">
    <property type="component" value="Unassembled WGS sequence"/>
</dbReference>
<name>A0AAW3WGE9_CLOBE</name>
<comment type="subcellular location">
    <subcellularLocation>
        <location evidence="1">Cell membrane</location>
        <topology evidence="1">Multi-pass membrane protein</topology>
    </subcellularLocation>
</comment>
<keyword evidence="5" id="KW-1003">Cell membrane</keyword>
<keyword evidence="9" id="KW-0046">Antibiotic resistance</keyword>
<evidence type="ECO:0000256" key="8">
    <source>
        <dbReference type="ARBA" id="ARBA00023136"/>
    </source>
</evidence>
<dbReference type="InterPro" id="IPR048279">
    <property type="entry name" value="MdtK-like"/>
</dbReference>
<evidence type="ECO:0000256" key="5">
    <source>
        <dbReference type="ARBA" id="ARBA00022475"/>
    </source>
</evidence>
<feature type="transmembrane region" description="Helical" evidence="10">
    <location>
        <begin position="390"/>
        <end position="408"/>
    </location>
</feature>
<keyword evidence="7 10" id="KW-1133">Transmembrane helix</keyword>
<dbReference type="RefSeq" id="WP_171781092.1">
    <property type="nucleotide sequence ID" value="NZ_JABAGV010000096.1"/>
</dbReference>
<gene>
    <name evidence="11" type="ORF">HGI39_22825</name>
</gene>
<dbReference type="GO" id="GO:0015297">
    <property type="term" value="F:antiporter activity"/>
    <property type="evidence" value="ECO:0007669"/>
    <property type="project" value="InterPro"/>
</dbReference>
<dbReference type="GO" id="GO:0046677">
    <property type="term" value="P:response to antibiotic"/>
    <property type="evidence" value="ECO:0007669"/>
    <property type="project" value="UniProtKB-KW"/>
</dbReference>
<dbReference type="PANTHER" id="PTHR43823">
    <property type="entry name" value="SPORULATION PROTEIN YKVU"/>
    <property type="match status" value="1"/>
</dbReference>
<feature type="transmembrane region" description="Helical" evidence="10">
    <location>
        <begin position="364"/>
        <end position="383"/>
    </location>
</feature>
<dbReference type="Pfam" id="PF01554">
    <property type="entry name" value="MatE"/>
    <property type="match status" value="2"/>
</dbReference>
<evidence type="ECO:0000313" key="12">
    <source>
        <dbReference type="Proteomes" id="UP001194098"/>
    </source>
</evidence>
<reference evidence="11" key="1">
    <citation type="submission" date="2020-04" db="EMBL/GenBank/DDBJ databases">
        <authorList>
            <person name="Brown S."/>
        </authorList>
    </citation>
    <scope>NUCLEOTIDE SEQUENCE</scope>
    <source>
        <strain evidence="11">DJ015</strain>
    </source>
</reference>
<feature type="transmembrane region" description="Helical" evidence="10">
    <location>
        <begin position="272"/>
        <end position="295"/>
    </location>
</feature>
<accession>A0AAW3WGE9</accession>
<evidence type="ECO:0000256" key="3">
    <source>
        <dbReference type="ARBA" id="ARBA00022106"/>
    </source>
</evidence>
<dbReference type="CDD" id="cd13143">
    <property type="entry name" value="MATE_MepA_like"/>
    <property type="match status" value="1"/>
</dbReference>
<dbReference type="InterPro" id="IPR051327">
    <property type="entry name" value="MATE_MepA_subfamily"/>
</dbReference>